<evidence type="ECO:0000256" key="4">
    <source>
        <dbReference type="SAM" id="MobiDB-lite"/>
    </source>
</evidence>
<dbReference type="PANTHER" id="PTHR33941:SF11">
    <property type="entry name" value="BACTERIAL MICROCOMPARTMENT SHELL PROTEIN PDUJ"/>
    <property type="match status" value="1"/>
</dbReference>
<dbReference type="InterPro" id="IPR037233">
    <property type="entry name" value="CcmK-like_sf"/>
</dbReference>
<dbReference type="Gene3D" id="3.30.70.1710">
    <property type="match status" value="1"/>
</dbReference>
<dbReference type="SMART" id="SM00877">
    <property type="entry name" value="BMC"/>
    <property type="match status" value="1"/>
</dbReference>
<comment type="similarity">
    <text evidence="3">Belongs to the bacterial microcompartments protein family.</text>
</comment>
<comment type="subcellular location">
    <subcellularLocation>
        <location evidence="1">Bacterial microcompartment</location>
    </subcellularLocation>
</comment>
<dbReference type="InterPro" id="IPR050575">
    <property type="entry name" value="BMC_shell"/>
</dbReference>
<dbReference type="CDD" id="cd07045">
    <property type="entry name" value="BMC_CcmK_like"/>
    <property type="match status" value="1"/>
</dbReference>
<evidence type="ECO:0000313" key="7">
    <source>
        <dbReference type="Proteomes" id="UP000316208"/>
    </source>
</evidence>
<evidence type="ECO:0000313" key="6">
    <source>
        <dbReference type="EMBL" id="TQR46534.1"/>
    </source>
</evidence>
<proteinExistence type="inferred from homology"/>
<feature type="region of interest" description="Disordered" evidence="4">
    <location>
        <begin position="116"/>
        <end position="137"/>
    </location>
</feature>
<reference evidence="6 7" key="1">
    <citation type="submission" date="2018-03" db="EMBL/GenBank/DDBJ databases">
        <title>Aerobic endospore-forming bacteria genome sequencing and assembly.</title>
        <authorList>
            <person name="Cavalcante D.A."/>
            <person name="Driks A."/>
            <person name="Putonti C."/>
            <person name="De-Souza M.T."/>
        </authorList>
    </citation>
    <scope>NUCLEOTIDE SEQUENCE [LARGE SCALE GENOMIC DNA]</scope>
    <source>
        <strain evidence="6 7">SDF0028</strain>
    </source>
</reference>
<organism evidence="6 7">
    <name type="scientific">Paenibacillus popilliae</name>
    <name type="common">Bacillus popilliae</name>
    <dbReference type="NCBI Taxonomy" id="78057"/>
    <lineage>
        <taxon>Bacteria</taxon>
        <taxon>Bacillati</taxon>
        <taxon>Bacillota</taxon>
        <taxon>Bacilli</taxon>
        <taxon>Bacillales</taxon>
        <taxon>Paenibacillaceae</taxon>
        <taxon>Paenibacillus</taxon>
    </lineage>
</organism>
<accession>A0ABY3AX56</accession>
<evidence type="ECO:0000256" key="3">
    <source>
        <dbReference type="PROSITE-ProRule" id="PRU01278"/>
    </source>
</evidence>
<dbReference type="InterPro" id="IPR000249">
    <property type="entry name" value="BMC_dom"/>
</dbReference>
<evidence type="ECO:0000256" key="2">
    <source>
        <dbReference type="ARBA" id="ARBA00024446"/>
    </source>
</evidence>
<name>A0ABY3AX56_PAEPP</name>
<dbReference type="Pfam" id="PF00936">
    <property type="entry name" value="BMC"/>
    <property type="match status" value="1"/>
</dbReference>
<dbReference type="Proteomes" id="UP000316208">
    <property type="component" value="Unassembled WGS sequence"/>
</dbReference>
<keyword evidence="7" id="KW-1185">Reference proteome</keyword>
<keyword evidence="2" id="KW-1283">Bacterial microcompartment</keyword>
<dbReference type="PROSITE" id="PS51930">
    <property type="entry name" value="BMC_2"/>
    <property type="match status" value="1"/>
</dbReference>
<feature type="domain" description="BMC" evidence="5">
    <location>
        <begin position="3"/>
        <end position="89"/>
    </location>
</feature>
<evidence type="ECO:0000256" key="1">
    <source>
        <dbReference type="ARBA" id="ARBA00024322"/>
    </source>
</evidence>
<protein>
    <submittedName>
        <fullName evidence="6">BMC domain-containing protein</fullName>
    </submittedName>
</protein>
<dbReference type="InterPro" id="IPR044872">
    <property type="entry name" value="CcmK/CsoS1_BMC"/>
</dbReference>
<dbReference type="EMBL" id="SADY01000001">
    <property type="protein sequence ID" value="TQR46534.1"/>
    <property type="molecule type" value="Genomic_DNA"/>
</dbReference>
<dbReference type="SUPFAM" id="SSF143414">
    <property type="entry name" value="CcmK-like"/>
    <property type="match status" value="1"/>
</dbReference>
<comment type="caution">
    <text evidence="6">The sequence shown here is derived from an EMBL/GenBank/DDBJ whole genome shotgun (WGS) entry which is preliminary data.</text>
</comment>
<gene>
    <name evidence="6" type="ORF">C7Y44_02410</name>
</gene>
<dbReference type="PANTHER" id="PTHR33941">
    <property type="entry name" value="PROPANEDIOL UTILIZATION PROTEIN PDUA"/>
    <property type="match status" value="1"/>
</dbReference>
<evidence type="ECO:0000259" key="5">
    <source>
        <dbReference type="PROSITE" id="PS51930"/>
    </source>
</evidence>
<sequence length="276" mass="29763">MQALGLIETLGLLPAIECLDIMLKSAQVELIEKCNVGGGLVTIAVTGDVGAVQASVEAGASAAQQLGSDVLISRHVIPRPHNDIASIIGRRSVSNFTKEKDELALPVQHTQAAEQFPKQLPEQPPEQPPEQTSKRYTASDVQLGDAPNIPLITAPKVPLEAAPEVSFNIGGDEDFPVRTADPAQALASKDVSPETDNQDPVDGEQAVLNNPFKHQIDVQVKEAGLDKAMELLETMTAVKLRGLAREYGPAYGMSMTTISKANKVKLLKRFRHYYQQ</sequence>